<dbReference type="InterPro" id="IPR011050">
    <property type="entry name" value="Pectin_lyase_fold/virulence"/>
</dbReference>
<sequence>MASLNPWGKLDEVQNERLMARRKTRKRIAIISISSIVLVSIIDGSVAALKAAPEKSKKRFVIYVKRGIYKENVRIEKTKWNIMIIGDGKYATIVTVNRNFIDGTPTFQSATFGKSLLNLLCYDS</sequence>
<proteinExistence type="predicted"/>
<evidence type="ECO:0000313" key="12">
    <source>
        <dbReference type="EMBL" id="KAJ8546590.1"/>
    </source>
</evidence>
<feature type="domain" description="Pectinesterase catalytic" evidence="11">
    <location>
        <begin position="47"/>
        <end position="115"/>
    </location>
</feature>
<keyword evidence="3 9" id="KW-0134">Cell wall</keyword>
<comment type="pathway">
    <text evidence="2 9">Glycan metabolism; pectin degradation; 2-dehydro-3-deoxy-D-gluconate from pectin: step 1/5.</text>
</comment>
<keyword evidence="10" id="KW-1133">Transmembrane helix</keyword>
<dbReference type="InterPro" id="IPR012334">
    <property type="entry name" value="Pectin_lyas_fold"/>
</dbReference>
<dbReference type="GO" id="GO:0042545">
    <property type="term" value="P:cell wall modification"/>
    <property type="evidence" value="ECO:0007669"/>
    <property type="project" value="UniProtKB-UniRule"/>
</dbReference>
<accession>A0A9Q1LZZ2</accession>
<dbReference type="GO" id="GO:0045490">
    <property type="term" value="P:pectin catabolic process"/>
    <property type="evidence" value="ECO:0007669"/>
    <property type="project" value="UniProtKB-UniRule"/>
</dbReference>
<comment type="function">
    <text evidence="9">Acts in the modification of cell walls via demethylesterification of cell wall pectin.</text>
</comment>
<evidence type="ECO:0000256" key="3">
    <source>
        <dbReference type="ARBA" id="ARBA00022512"/>
    </source>
</evidence>
<evidence type="ECO:0000256" key="9">
    <source>
        <dbReference type="RuleBase" id="RU000589"/>
    </source>
</evidence>
<dbReference type="Proteomes" id="UP001152561">
    <property type="component" value="Unassembled WGS sequence"/>
</dbReference>
<keyword evidence="10" id="KW-0812">Transmembrane</keyword>
<feature type="transmembrane region" description="Helical" evidence="10">
    <location>
        <begin position="28"/>
        <end position="49"/>
    </location>
</feature>
<evidence type="ECO:0000256" key="4">
    <source>
        <dbReference type="ARBA" id="ARBA00022729"/>
    </source>
</evidence>
<dbReference type="InterPro" id="IPR000070">
    <property type="entry name" value="Pectinesterase_cat"/>
</dbReference>
<reference evidence="13" key="1">
    <citation type="journal article" date="2023" name="Proc. Natl. Acad. Sci. U.S.A.">
        <title>Genomic and structural basis for evolution of tropane alkaloid biosynthesis.</title>
        <authorList>
            <person name="Wanga Y.-J."/>
            <person name="Taina T."/>
            <person name="Yua J.-Y."/>
            <person name="Lia J."/>
            <person name="Xua B."/>
            <person name="Chenc J."/>
            <person name="D'Auriad J.C."/>
            <person name="Huanga J.-P."/>
            <person name="Huanga S.-X."/>
        </authorList>
    </citation>
    <scope>NUCLEOTIDE SEQUENCE [LARGE SCALE GENOMIC DNA]</scope>
    <source>
        <strain evidence="13">cv. KIB-2019</strain>
    </source>
</reference>
<gene>
    <name evidence="12" type="ORF">K7X08_034100</name>
</gene>
<evidence type="ECO:0000256" key="8">
    <source>
        <dbReference type="ARBA" id="ARBA00047928"/>
    </source>
</evidence>
<dbReference type="PROSITE" id="PS00800">
    <property type="entry name" value="PECTINESTERASE_1"/>
    <property type="match status" value="1"/>
</dbReference>
<dbReference type="GO" id="GO:0030599">
    <property type="term" value="F:pectinesterase activity"/>
    <property type="evidence" value="ECO:0007669"/>
    <property type="project" value="UniProtKB-UniRule"/>
</dbReference>
<evidence type="ECO:0000256" key="7">
    <source>
        <dbReference type="ARBA" id="ARBA00023316"/>
    </source>
</evidence>
<keyword evidence="13" id="KW-1185">Reference proteome</keyword>
<comment type="subcellular location">
    <subcellularLocation>
        <location evidence="1 9">Secreted</location>
        <location evidence="1 9">Cell wall</location>
    </subcellularLocation>
</comment>
<protein>
    <recommendedName>
        <fullName evidence="9">Pectinesterase</fullName>
        <ecNumber evidence="9">3.1.1.11</ecNumber>
    </recommendedName>
</protein>
<dbReference type="PANTHER" id="PTHR31707">
    <property type="entry name" value="PECTINESTERASE"/>
    <property type="match status" value="1"/>
</dbReference>
<keyword evidence="10" id="KW-0472">Membrane</keyword>
<evidence type="ECO:0000256" key="1">
    <source>
        <dbReference type="ARBA" id="ARBA00004191"/>
    </source>
</evidence>
<dbReference type="Gene3D" id="2.160.20.10">
    <property type="entry name" value="Single-stranded right-handed beta-helix, Pectin lyase-like"/>
    <property type="match status" value="1"/>
</dbReference>
<dbReference type="EMBL" id="JAJAGQ010000013">
    <property type="protein sequence ID" value="KAJ8546590.1"/>
    <property type="molecule type" value="Genomic_DNA"/>
</dbReference>
<comment type="catalytic activity">
    <reaction evidence="8 9">
        <text>[(1-&gt;4)-alpha-D-galacturonosyl methyl ester](n) + n H2O = [(1-&gt;4)-alpha-D-galacturonosyl](n) + n methanol + n H(+)</text>
        <dbReference type="Rhea" id="RHEA:22380"/>
        <dbReference type="Rhea" id="RHEA-COMP:14570"/>
        <dbReference type="Rhea" id="RHEA-COMP:14573"/>
        <dbReference type="ChEBI" id="CHEBI:15377"/>
        <dbReference type="ChEBI" id="CHEBI:15378"/>
        <dbReference type="ChEBI" id="CHEBI:17790"/>
        <dbReference type="ChEBI" id="CHEBI:140522"/>
        <dbReference type="ChEBI" id="CHEBI:140523"/>
        <dbReference type="EC" id="3.1.1.11"/>
    </reaction>
</comment>
<evidence type="ECO:0000256" key="5">
    <source>
        <dbReference type="ARBA" id="ARBA00022801"/>
    </source>
</evidence>
<dbReference type="SUPFAM" id="SSF51126">
    <property type="entry name" value="Pectin lyase-like"/>
    <property type="match status" value="1"/>
</dbReference>
<dbReference type="Pfam" id="PF01095">
    <property type="entry name" value="Pectinesterase"/>
    <property type="match status" value="1"/>
</dbReference>
<dbReference type="OrthoDB" id="2019149at2759"/>
<dbReference type="AlphaFoldDB" id="A0A9Q1LZZ2"/>
<keyword evidence="9" id="KW-0964">Secreted</keyword>
<comment type="caution">
    <text evidence="12">The sequence shown here is derived from an EMBL/GenBank/DDBJ whole genome shotgun (WGS) entry which is preliminary data.</text>
</comment>
<evidence type="ECO:0000256" key="2">
    <source>
        <dbReference type="ARBA" id="ARBA00005184"/>
    </source>
</evidence>
<keyword evidence="5 9" id="KW-0378">Hydrolase</keyword>
<evidence type="ECO:0000313" key="13">
    <source>
        <dbReference type="Proteomes" id="UP001152561"/>
    </source>
</evidence>
<evidence type="ECO:0000256" key="6">
    <source>
        <dbReference type="ARBA" id="ARBA00023085"/>
    </source>
</evidence>
<keyword evidence="7 9" id="KW-0961">Cell wall biogenesis/degradation</keyword>
<evidence type="ECO:0000256" key="10">
    <source>
        <dbReference type="SAM" id="Phobius"/>
    </source>
</evidence>
<keyword evidence="6 9" id="KW-0063">Aspartyl esterase</keyword>
<dbReference type="EC" id="3.1.1.11" evidence="9"/>
<organism evidence="12 13">
    <name type="scientific">Anisodus acutangulus</name>
    <dbReference type="NCBI Taxonomy" id="402998"/>
    <lineage>
        <taxon>Eukaryota</taxon>
        <taxon>Viridiplantae</taxon>
        <taxon>Streptophyta</taxon>
        <taxon>Embryophyta</taxon>
        <taxon>Tracheophyta</taxon>
        <taxon>Spermatophyta</taxon>
        <taxon>Magnoliopsida</taxon>
        <taxon>eudicotyledons</taxon>
        <taxon>Gunneridae</taxon>
        <taxon>Pentapetalae</taxon>
        <taxon>asterids</taxon>
        <taxon>lamiids</taxon>
        <taxon>Solanales</taxon>
        <taxon>Solanaceae</taxon>
        <taxon>Solanoideae</taxon>
        <taxon>Hyoscyameae</taxon>
        <taxon>Anisodus</taxon>
    </lineage>
</organism>
<evidence type="ECO:0000259" key="11">
    <source>
        <dbReference type="Pfam" id="PF01095"/>
    </source>
</evidence>
<keyword evidence="4" id="KW-0732">Signal</keyword>
<name>A0A9Q1LZZ2_9SOLA</name>
<dbReference type="InterPro" id="IPR018040">
    <property type="entry name" value="Pectinesterase_Tyr_AS"/>
</dbReference>